<protein>
    <submittedName>
        <fullName evidence="9">RNA helicase</fullName>
    </submittedName>
</protein>
<dbReference type="SUPFAM" id="SSF52540">
    <property type="entry name" value="P-loop containing nucleoside triphosphate hydrolases"/>
    <property type="match status" value="2"/>
</dbReference>
<feature type="domain" description="Helicase ATP-binding" evidence="7">
    <location>
        <begin position="32"/>
        <end position="202"/>
    </location>
</feature>
<keyword evidence="1" id="KW-0547">Nucleotide-binding</keyword>
<organism evidence="9 10">
    <name type="scientific">Pedobacter antarcticus 4BY</name>
    <dbReference type="NCBI Taxonomy" id="1358423"/>
    <lineage>
        <taxon>Bacteria</taxon>
        <taxon>Pseudomonadati</taxon>
        <taxon>Bacteroidota</taxon>
        <taxon>Sphingobacteriia</taxon>
        <taxon>Sphingobacteriales</taxon>
        <taxon>Sphingobacteriaceae</taxon>
        <taxon>Pedobacter</taxon>
    </lineage>
</organism>
<dbReference type="Proteomes" id="UP000028007">
    <property type="component" value="Unassembled WGS sequence"/>
</dbReference>
<evidence type="ECO:0000259" key="7">
    <source>
        <dbReference type="PROSITE" id="PS51192"/>
    </source>
</evidence>
<reference evidence="9 10" key="1">
    <citation type="journal article" date="1992" name="Int. J. Syst. Bacteriol.">
        <title>Sphingobacterium antarcticus sp. nov. a Psychrotrophic Bacterium from the Soils of Schirmacher Oasis, Antarctica.</title>
        <authorList>
            <person name="Shivaji S."/>
            <person name="Ray M.K."/>
            <person name="Rao N.S."/>
            <person name="Saiserr L."/>
            <person name="Jagannadham M.V."/>
            <person name="Kumar G.S."/>
            <person name="Reddy G."/>
            <person name="Bhargava P.M."/>
        </authorList>
    </citation>
    <scope>NUCLEOTIDE SEQUENCE [LARGE SCALE GENOMIC DNA]</scope>
    <source>
        <strain evidence="9 10">4BY</strain>
    </source>
</reference>
<dbReference type="GO" id="GO:0003676">
    <property type="term" value="F:nucleic acid binding"/>
    <property type="evidence" value="ECO:0007669"/>
    <property type="project" value="InterPro"/>
</dbReference>
<evidence type="ECO:0000256" key="2">
    <source>
        <dbReference type="ARBA" id="ARBA00022801"/>
    </source>
</evidence>
<dbReference type="InterPro" id="IPR050079">
    <property type="entry name" value="DEAD_box_RNA_helicase"/>
</dbReference>
<dbReference type="GO" id="GO:0016787">
    <property type="term" value="F:hydrolase activity"/>
    <property type="evidence" value="ECO:0007669"/>
    <property type="project" value="UniProtKB-KW"/>
</dbReference>
<proteinExistence type="inferred from homology"/>
<dbReference type="PROSITE" id="PS51192">
    <property type="entry name" value="HELICASE_ATP_BIND_1"/>
    <property type="match status" value="1"/>
</dbReference>
<evidence type="ECO:0000256" key="1">
    <source>
        <dbReference type="ARBA" id="ARBA00022741"/>
    </source>
</evidence>
<keyword evidence="10" id="KW-1185">Reference proteome</keyword>
<dbReference type="EMBL" id="JNFF01000083">
    <property type="protein sequence ID" value="KEQ29104.1"/>
    <property type="molecule type" value="Genomic_DNA"/>
</dbReference>
<name>A0A081PEI1_9SPHI</name>
<dbReference type="PROSITE" id="PS51194">
    <property type="entry name" value="HELICASE_CTER"/>
    <property type="match status" value="1"/>
</dbReference>
<keyword evidence="4" id="KW-0067">ATP-binding</keyword>
<keyword evidence="2" id="KW-0378">Hydrolase</keyword>
<evidence type="ECO:0000313" key="10">
    <source>
        <dbReference type="Proteomes" id="UP000028007"/>
    </source>
</evidence>
<dbReference type="Pfam" id="PF00270">
    <property type="entry name" value="DEAD"/>
    <property type="match status" value="1"/>
</dbReference>
<evidence type="ECO:0000256" key="3">
    <source>
        <dbReference type="ARBA" id="ARBA00022806"/>
    </source>
</evidence>
<dbReference type="Pfam" id="PF00271">
    <property type="entry name" value="Helicase_C"/>
    <property type="match status" value="1"/>
</dbReference>
<dbReference type="InterPro" id="IPR011545">
    <property type="entry name" value="DEAD/DEAH_box_helicase_dom"/>
</dbReference>
<dbReference type="InterPro" id="IPR001650">
    <property type="entry name" value="Helicase_C-like"/>
</dbReference>
<comment type="similarity">
    <text evidence="5">Belongs to the DEAD box helicase family.</text>
</comment>
<evidence type="ECO:0000256" key="6">
    <source>
        <dbReference type="SAM" id="MobiDB-lite"/>
    </source>
</evidence>
<dbReference type="PANTHER" id="PTHR47959:SF1">
    <property type="entry name" value="ATP-DEPENDENT RNA HELICASE DBPA"/>
    <property type="match status" value="1"/>
</dbReference>
<dbReference type="Gene3D" id="3.40.50.300">
    <property type="entry name" value="P-loop containing nucleotide triphosphate hydrolases"/>
    <property type="match status" value="2"/>
</dbReference>
<dbReference type="RefSeq" id="WP_037442700.1">
    <property type="nucleotide sequence ID" value="NZ_JNFF01000083.1"/>
</dbReference>
<feature type="compositionally biased region" description="Basic and acidic residues" evidence="6">
    <location>
        <begin position="387"/>
        <end position="399"/>
    </location>
</feature>
<feature type="domain" description="Helicase C-terminal" evidence="8">
    <location>
        <begin position="214"/>
        <end position="380"/>
    </location>
</feature>
<accession>A0A081PEI1</accession>
<dbReference type="InterPro" id="IPR027417">
    <property type="entry name" value="P-loop_NTPase"/>
</dbReference>
<evidence type="ECO:0000256" key="4">
    <source>
        <dbReference type="ARBA" id="ARBA00022840"/>
    </source>
</evidence>
<dbReference type="SMART" id="SM00487">
    <property type="entry name" value="DEXDc"/>
    <property type="match status" value="1"/>
</dbReference>
<feature type="region of interest" description="Disordered" evidence="6">
    <location>
        <begin position="387"/>
        <end position="434"/>
    </location>
</feature>
<sequence>MSLDKLKLSKPLVTAMTDAGYLTPKEIQAKTMSRILGGQDVIAVGPEGSGKTTTYVLGVLMRLKYTKDDAPKVLILVADQERAIAVIDQFVSLSKNRDLNIVGLYGTGGMEAEINELVLGIDIVVATPTRARAIYLKLGLNLSKLQTFIVDDAELIIKQGMQLPVCELARSAGKCQHLVFTEVIHEKLTKMTDQFMSFATTLEVEDFGDTQTETVEQLLYHVPNYKTKVNLLHNLLRDSEVFDKVVVFVNSRLTAQKLAKSLSTPHEMEVSMLRPLHFDEDGFDNFEDFKETPEARVLVVANEGAGSLDLSGIPFLIHFELPEEKETYLTRVIKNKEIPTEVVALTFATDMELLQVKKIEQSIGRKLELAELPEELVAEKTLRTKGLDKNRPVKEKTDEPVGGGAYHEKKESNSKNYNYGIGQKAKMTMKKKHG</sequence>
<dbReference type="GO" id="GO:0005524">
    <property type="term" value="F:ATP binding"/>
    <property type="evidence" value="ECO:0007669"/>
    <property type="project" value="UniProtKB-KW"/>
</dbReference>
<dbReference type="PANTHER" id="PTHR47959">
    <property type="entry name" value="ATP-DEPENDENT RNA HELICASE RHLE-RELATED"/>
    <property type="match status" value="1"/>
</dbReference>
<keyword evidence="3 9" id="KW-0347">Helicase</keyword>
<dbReference type="eggNOG" id="COG0513">
    <property type="taxonomic scope" value="Bacteria"/>
</dbReference>
<comment type="caution">
    <text evidence="9">The sequence shown here is derived from an EMBL/GenBank/DDBJ whole genome shotgun (WGS) entry which is preliminary data.</text>
</comment>
<dbReference type="InterPro" id="IPR014001">
    <property type="entry name" value="Helicase_ATP-bd"/>
</dbReference>
<dbReference type="GO" id="GO:0003724">
    <property type="term" value="F:RNA helicase activity"/>
    <property type="evidence" value="ECO:0007669"/>
    <property type="project" value="TreeGrafter"/>
</dbReference>
<evidence type="ECO:0000256" key="5">
    <source>
        <dbReference type="ARBA" id="ARBA00038437"/>
    </source>
</evidence>
<evidence type="ECO:0000259" key="8">
    <source>
        <dbReference type="PROSITE" id="PS51194"/>
    </source>
</evidence>
<evidence type="ECO:0000313" key="9">
    <source>
        <dbReference type="EMBL" id="KEQ29104.1"/>
    </source>
</evidence>
<dbReference type="GO" id="GO:0005829">
    <property type="term" value="C:cytosol"/>
    <property type="evidence" value="ECO:0007669"/>
    <property type="project" value="TreeGrafter"/>
</dbReference>
<dbReference type="AlphaFoldDB" id="A0A081PEI1"/>
<gene>
    <name evidence="9" type="ORF">N180_09660</name>
</gene>